<dbReference type="Gene3D" id="1.10.287.130">
    <property type="match status" value="1"/>
</dbReference>
<dbReference type="Gene3D" id="3.30.565.10">
    <property type="entry name" value="Histidine kinase-like ATPase, C-terminal domain"/>
    <property type="match status" value="1"/>
</dbReference>
<keyword evidence="6" id="KW-0808">Transferase</keyword>
<comment type="subcellular location">
    <subcellularLocation>
        <location evidence="2">Cell membrane</location>
        <topology evidence="2">Multi-pass membrane protein</topology>
    </subcellularLocation>
</comment>
<keyword evidence="10" id="KW-0472">Membrane</keyword>
<name>A0A1I3ICB2_9SPIR</name>
<evidence type="ECO:0000259" key="12">
    <source>
        <dbReference type="PROSITE" id="PS50109"/>
    </source>
</evidence>
<dbReference type="InterPro" id="IPR036097">
    <property type="entry name" value="HisK_dim/P_sf"/>
</dbReference>
<evidence type="ECO:0000313" key="13">
    <source>
        <dbReference type="EMBL" id="SFI45393.1"/>
    </source>
</evidence>
<dbReference type="PROSITE" id="PS50109">
    <property type="entry name" value="HIS_KIN"/>
    <property type="match status" value="1"/>
</dbReference>
<dbReference type="PANTHER" id="PTHR45453:SF2">
    <property type="entry name" value="HISTIDINE KINASE"/>
    <property type="match status" value="1"/>
</dbReference>
<keyword evidence="9" id="KW-1133">Transmembrane helix</keyword>
<evidence type="ECO:0000256" key="1">
    <source>
        <dbReference type="ARBA" id="ARBA00000085"/>
    </source>
</evidence>
<dbReference type="PANTHER" id="PTHR45453">
    <property type="entry name" value="PHOSPHATE REGULON SENSOR PROTEIN PHOR"/>
    <property type="match status" value="1"/>
</dbReference>
<evidence type="ECO:0000256" key="11">
    <source>
        <dbReference type="SAM" id="Coils"/>
    </source>
</evidence>
<reference evidence="14" key="1">
    <citation type="submission" date="2016-10" db="EMBL/GenBank/DDBJ databases">
        <authorList>
            <person name="Varghese N."/>
            <person name="Submissions S."/>
        </authorList>
    </citation>
    <scope>NUCLEOTIDE SEQUENCE [LARGE SCALE GENOMIC DNA]</scope>
    <source>
        <strain evidence="14">XBD1002</strain>
    </source>
</reference>
<evidence type="ECO:0000256" key="5">
    <source>
        <dbReference type="ARBA" id="ARBA00022553"/>
    </source>
</evidence>
<evidence type="ECO:0000256" key="10">
    <source>
        <dbReference type="ARBA" id="ARBA00023136"/>
    </source>
</evidence>
<keyword evidence="4" id="KW-1003">Cell membrane</keyword>
<dbReference type="GO" id="GO:0016036">
    <property type="term" value="P:cellular response to phosphate starvation"/>
    <property type="evidence" value="ECO:0007669"/>
    <property type="project" value="TreeGrafter"/>
</dbReference>
<evidence type="ECO:0000256" key="6">
    <source>
        <dbReference type="ARBA" id="ARBA00022679"/>
    </source>
</evidence>
<feature type="coiled-coil region" evidence="11">
    <location>
        <begin position="100"/>
        <end position="127"/>
    </location>
</feature>
<sequence length="285" mass="32587">MFENKTLHRLEEMLDAATEGTFKESDYDETRLSRLESRWKEFLETSVLSNKNLEAERHRLEQFISDISHQTKTPMTVIKMYTELLIEEASRGQDSSLEKIKNYSIEIKKQNERLEFLIDSLTKLSRLESGTLELSAKQSSASELIKAAVSAILPKAEKKNIKINVPAENPENSANFDLKWTCEALVNILDNAVKYSPENSEIKIEVDAYEIYLAMHIIDQGQGISEEDMTRIFGRFYRGEAVQQEEGVGIGLYLAREILAKEDGYIKAVPNNVRVGGEFIVYLHR</sequence>
<evidence type="ECO:0000256" key="7">
    <source>
        <dbReference type="ARBA" id="ARBA00022692"/>
    </source>
</evidence>
<dbReference type="PRINTS" id="PR00344">
    <property type="entry name" value="BCTRLSENSOR"/>
</dbReference>
<evidence type="ECO:0000256" key="4">
    <source>
        <dbReference type="ARBA" id="ARBA00022475"/>
    </source>
</evidence>
<dbReference type="Proteomes" id="UP000182737">
    <property type="component" value="Unassembled WGS sequence"/>
</dbReference>
<dbReference type="OrthoDB" id="9813151at2"/>
<dbReference type="InterPro" id="IPR005467">
    <property type="entry name" value="His_kinase_dom"/>
</dbReference>
<keyword evidence="8 13" id="KW-0418">Kinase</keyword>
<dbReference type="CDD" id="cd00082">
    <property type="entry name" value="HisKA"/>
    <property type="match status" value="1"/>
</dbReference>
<gene>
    <name evidence="13" type="ORF">SAMN04487775_101481</name>
</gene>
<dbReference type="InterPro" id="IPR004358">
    <property type="entry name" value="Sig_transdc_His_kin-like_C"/>
</dbReference>
<dbReference type="Pfam" id="PF02518">
    <property type="entry name" value="HATPase_c"/>
    <property type="match status" value="1"/>
</dbReference>
<dbReference type="GO" id="GO:0000155">
    <property type="term" value="F:phosphorelay sensor kinase activity"/>
    <property type="evidence" value="ECO:0007669"/>
    <property type="project" value="InterPro"/>
</dbReference>
<proteinExistence type="predicted"/>
<dbReference type="SUPFAM" id="SSF55874">
    <property type="entry name" value="ATPase domain of HSP90 chaperone/DNA topoisomerase II/histidine kinase"/>
    <property type="match status" value="1"/>
</dbReference>
<dbReference type="InterPro" id="IPR050351">
    <property type="entry name" value="BphY/WalK/GraS-like"/>
</dbReference>
<keyword evidence="11" id="KW-0175">Coiled coil</keyword>
<evidence type="ECO:0000313" key="14">
    <source>
        <dbReference type="Proteomes" id="UP000182737"/>
    </source>
</evidence>
<organism evidence="13 14">
    <name type="scientific">Treponema bryantii</name>
    <dbReference type="NCBI Taxonomy" id="163"/>
    <lineage>
        <taxon>Bacteria</taxon>
        <taxon>Pseudomonadati</taxon>
        <taxon>Spirochaetota</taxon>
        <taxon>Spirochaetia</taxon>
        <taxon>Spirochaetales</taxon>
        <taxon>Treponemataceae</taxon>
        <taxon>Treponema</taxon>
    </lineage>
</organism>
<dbReference type="InterPro" id="IPR003661">
    <property type="entry name" value="HisK_dim/P_dom"/>
</dbReference>
<dbReference type="GO" id="GO:0005886">
    <property type="term" value="C:plasma membrane"/>
    <property type="evidence" value="ECO:0007669"/>
    <property type="project" value="UniProtKB-SubCell"/>
</dbReference>
<dbReference type="AlphaFoldDB" id="A0A1I3ICB2"/>
<protein>
    <recommendedName>
        <fullName evidence="3">histidine kinase</fullName>
        <ecNumber evidence="3">2.7.13.3</ecNumber>
    </recommendedName>
</protein>
<dbReference type="EC" id="2.7.13.3" evidence="3"/>
<evidence type="ECO:0000256" key="8">
    <source>
        <dbReference type="ARBA" id="ARBA00022777"/>
    </source>
</evidence>
<dbReference type="SMART" id="SM00387">
    <property type="entry name" value="HATPase_c"/>
    <property type="match status" value="1"/>
</dbReference>
<keyword evidence="7" id="KW-0812">Transmembrane</keyword>
<evidence type="ECO:0000256" key="3">
    <source>
        <dbReference type="ARBA" id="ARBA00012438"/>
    </source>
</evidence>
<dbReference type="Pfam" id="PF00512">
    <property type="entry name" value="HisKA"/>
    <property type="match status" value="1"/>
</dbReference>
<accession>A0A1I3ICB2</accession>
<dbReference type="SUPFAM" id="SSF47384">
    <property type="entry name" value="Homodimeric domain of signal transducing histidine kinase"/>
    <property type="match status" value="1"/>
</dbReference>
<comment type="catalytic activity">
    <reaction evidence="1">
        <text>ATP + protein L-histidine = ADP + protein N-phospho-L-histidine.</text>
        <dbReference type="EC" id="2.7.13.3"/>
    </reaction>
</comment>
<dbReference type="InterPro" id="IPR036890">
    <property type="entry name" value="HATPase_C_sf"/>
</dbReference>
<dbReference type="SMART" id="SM00388">
    <property type="entry name" value="HisKA"/>
    <property type="match status" value="1"/>
</dbReference>
<keyword evidence="14" id="KW-1185">Reference proteome</keyword>
<keyword evidence="5" id="KW-0597">Phosphoprotein</keyword>
<dbReference type="EMBL" id="FORI01000001">
    <property type="protein sequence ID" value="SFI45393.1"/>
    <property type="molecule type" value="Genomic_DNA"/>
</dbReference>
<dbReference type="RefSeq" id="WP_074930112.1">
    <property type="nucleotide sequence ID" value="NZ_FORI01000001.1"/>
</dbReference>
<evidence type="ECO:0000256" key="2">
    <source>
        <dbReference type="ARBA" id="ARBA00004651"/>
    </source>
</evidence>
<dbReference type="InterPro" id="IPR003594">
    <property type="entry name" value="HATPase_dom"/>
</dbReference>
<dbReference type="GO" id="GO:0004721">
    <property type="term" value="F:phosphoprotein phosphatase activity"/>
    <property type="evidence" value="ECO:0007669"/>
    <property type="project" value="TreeGrafter"/>
</dbReference>
<evidence type="ECO:0000256" key="9">
    <source>
        <dbReference type="ARBA" id="ARBA00022989"/>
    </source>
</evidence>
<feature type="domain" description="Histidine kinase" evidence="12">
    <location>
        <begin position="66"/>
        <end position="285"/>
    </location>
</feature>